<organism evidence="3 4">
    <name type="scientific">Commensalibacter intestini A911</name>
    <dbReference type="NCBI Taxonomy" id="1088868"/>
    <lineage>
        <taxon>Bacteria</taxon>
        <taxon>Pseudomonadati</taxon>
        <taxon>Pseudomonadota</taxon>
        <taxon>Alphaproteobacteria</taxon>
        <taxon>Acetobacterales</taxon>
        <taxon>Acetobacteraceae</taxon>
    </lineage>
</organism>
<dbReference type="RefSeq" id="WP_008853535.1">
    <property type="nucleotide sequence ID" value="NZ_AGFR01000003.1"/>
</dbReference>
<dbReference type="EMBL" id="AGFR01000003">
    <property type="protein sequence ID" value="EHD14613.1"/>
    <property type="molecule type" value="Genomic_DNA"/>
</dbReference>
<evidence type="ECO:0000313" key="4">
    <source>
        <dbReference type="Proteomes" id="UP000005939"/>
    </source>
</evidence>
<dbReference type="Gene3D" id="1.10.10.10">
    <property type="entry name" value="Winged helix-like DNA-binding domain superfamily/Winged helix DNA-binding domain"/>
    <property type="match status" value="1"/>
</dbReference>
<feature type="region of interest" description="Disordered" evidence="1">
    <location>
        <begin position="1"/>
        <end position="74"/>
    </location>
</feature>
<feature type="domain" description="Transcription regulator PadR N-terminal" evidence="2">
    <location>
        <begin position="93"/>
        <end position="161"/>
    </location>
</feature>
<dbReference type="PANTHER" id="PTHR43252:SF7">
    <property type="entry name" value="TRANSCRIPTIONAL REGULATOR YQJI"/>
    <property type="match status" value="1"/>
</dbReference>
<feature type="compositionally biased region" description="Basic and acidic residues" evidence="1">
    <location>
        <begin position="48"/>
        <end position="57"/>
    </location>
</feature>
<dbReference type="OrthoDB" id="9814826at2"/>
<evidence type="ECO:0000313" key="3">
    <source>
        <dbReference type="EMBL" id="EHD14613.1"/>
    </source>
</evidence>
<dbReference type="InterPro" id="IPR036388">
    <property type="entry name" value="WH-like_DNA-bd_sf"/>
</dbReference>
<dbReference type="Pfam" id="PF03551">
    <property type="entry name" value="PadR"/>
    <property type="match status" value="1"/>
</dbReference>
<dbReference type="InterPro" id="IPR036390">
    <property type="entry name" value="WH_DNA-bd_sf"/>
</dbReference>
<dbReference type="STRING" id="1088868.CIN_05450"/>
<evidence type="ECO:0000256" key="1">
    <source>
        <dbReference type="SAM" id="MobiDB-lite"/>
    </source>
</evidence>
<evidence type="ECO:0000259" key="2">
    <source>
        <dbReference type="Pfam" id="PF03551"/>
    </source>
</evidence>
<dbReference type="SUPFAM" id="SSF46785">
    <property type="entry name" value="Winged helix' DNA-binding domain"/>
    <property type="match status" value="1"/>
</dbReference>
<feature type="compositionally biased region" description="Basic and acidic residues" evidence="1">
    <location>
        <begin position="15"/>
        <end position="24"/>
    </location>
</feature>
<accession>G6EYM5</accession>
<feature type="compositionally biased region" description="Basic residues" evidence="1">
    <location>
        <begin position="58"/>
        <end position="67"/>
    </location>
</feature>
<gene>
    <name evidence="3" type="ORF">CIN_05450</name>
</gene>
<dbReference type="Proteomes" id="UP000005939">
    <property type="component" value="Unassembled WGS sequence"/>
</dbReference>
<comment type="caution">
    <text evidence="3">The sequence shown here is derived from an EMBL/GenBank/DDBJ whole genome shotgun (WGS) entry which is preliminary data.</text>
</comment>
<protein>
    <recommendedName>
        <fullName evidence="2">Transcription regulator PadR N-terminal domain-containing protein</fullName>
    </recommendedName>
</protein>
<name>G6EYM5_9PROT</name>
<dbReference type="PATRIC" id="fig|1088868.3.peg.545"/>
<reference evidence="3 4" key="1">
    <citation type="submission" date="2011-10" db="EMBL/GenBank/DDBJ databases">
        <title>Genome Sequence of Commensalibacter intestini A911, isolated from Drosophila gut.</title>
        <authorList>
            <person name="Lee W.-J."/>
            <person name="Kim E.-K."/>
        </authorList>
    </citation>
    <scope>NUCLEOTIDE SEQUENCE [LARGE SCALE GENOMIC DNA]</scope>
    <source>
        <strain evidence="3 4">A911</strain>
    </source>
</reference>
<dbReference type="eggNOG" id="COG1695">
    <property type="taxonomic scope" value="Bacteria"/>
</dbReference>
<dbReference type="AlphaFoldDB" id="G6EYM5"/>
<dbReference type="InterPro" id="IPR005149">
    <property type="entry name" value="Tscrpt_reg_PadR_N"/>
</dbReference>
<proteinExistence type="predicted"/>
<feature type="compositionally biased region" description="Basic residues" evidence="1">
    <location>
        <begin position="1"/>
        <end position="14"/>
    </location>
</feature>
<sequence length="245" mass="28945">MKNFFKHQKSHRHSNHDESSTSHDPHHRRRFHHDDQHSHRGHHHGQRSHHDEEMHERHERHHQRRRHDFLSGGDHHLLTRGRKLSSDELQLLILKQLETQPAHGYELIKFFEEHSNGMYTPSPGVIYPALTFLNETDKVSVEKQGNRKQYHISEEGKQFLEQSKAQAASLWDRLGSIGKHMSEVREIFSDNPMRSKESYKLYEARRSLKTALRQKQNASEAELKRIEAILQKATAEILQTDPKLE</sequence>
<dbReference type="PANTHER" id="PTHR43252">
    <property type="entry name" value="TRANSCRIPTIONAL REGULATOR YQJI"/>
    <property type="match status" value="1"/>
</dbReference>